<dbReference type="GeneID" id="76629714"/>
<keyword evidence="3" id="KW-1185">Reference proteome</keyword>
<dbReference type="Pfam" id="PF01928">
    <property type="entry name" value="CYTH"/>
    <property type="match status" value="1"/>
</dbReference>
<dbReference type="InterPro" id="IPR033469">
    <property type="entry name" value="CYTH-like_dom_sf"/>
</dbReference>
<name>A0ABD5VYH1_9EURY</name>
<dbReference type="RefSeq" id="WP_267163578.1">
    <property type="nucleotide sequence ID" value="NZ_CP112972.1"/>
</dbReference>
<protein>
    <submittedName>
        <fullName evidence="2">Class IV adenylate cyclase</fullName>
    </submittedName>
</protein>
<dbReference type="SUPFAM" id="SSF55154">
    <property type="entry name" value="CYTH-like phosphatases"/>
    <property type="match status" value="1"/>
</dbReference>
<dbReference type="InterPro" id="IPR023577">
    <property type="entry name" value="CYTH_domain"/>
</dbReference>
<proteinExistence type="predicted"/>
<feature type="domain" description="CYTH" evidence="1">
    <location>
        <begin position="1"/>
        <end position="179"/>
    </location>
</feature>
<evidence type="ECO:0000313" key="2">
    <source>
        <dbReference type="EMBL" id="MFC7057792.1"/>
    </source>
</evidence>
<dbReference type="Proteomes" id="UP001596445">
    <property type="component" value="Unassembled WGS sequence"/>
</dbReference>
<dbReference type="SMART" id="SM01118">
    <property type="entry name" value="CYTH"/>
    <property type="match status" value="1"/>
</dbReference>
<organism evidence="2 3">
    <name type="scientific">Halovenus salina</name>
    <dbReference type="NCBI Taxonomy" id="1510225"/>
    <lineage>
        <taxon>Archaea</taxon>
        <taxon>Methanobacteriati</taxon>
        <taxon>Methanobacteriota</taxon>
        <taxon>Stenosarchaea group</taxon>
        <taxon>Halobacteria</taxon>
        <taxon>Halobacteriales</taxon>
        <taxon>Haloarculaceae</taxon>
        <taxon>Halovenus</taxon>
    </lineage>
</organism>
<dbReference type="CDD" id="cd07890">
    <property type="entry name" value="CYTH-like_AC_IV-like"/>
    <property type="match status" value="1"/>
</dbReference>
<evidence type="ECO:0000259" key="1">
    <source>
        <dbReference type="PROSITE" id="PS51707"/>
    </source>
</evidence>
<dbReference type="NCBIfam" id="TIGR00318">
    <property type="entry name" value="cyaB"/>
    <property type="match status" value="1"/>
</dbReference>
<dbReference type="InterPro" id="IPR008173">
    <property type="entry name" value="Adenylyl_cyclase_CyaB"/>
</dbReference>
<accession>A0ABD5VYH1</accession>
<dbReference type="PANTHER" id="PTHR21028">
    <property type="entry name" value="SI:CH211-156B7.4"/>
    <property type="match status" value="1"/>
</dbReference>
<comment type="caution">
    <text evidence="2">The sequence shown here is derived from an EMBL/GenBank/DDBJ whole genome shotgun (WGS) entry which is preliminary data.</text>
</comment>
<dbReference type="EMBL" id="JBHSZI010000001">
    <property type="protein sequence ID" value="MFC7057792.1"/>
    <property type="molecule type" value="Genomic_DNA"/>
</dbReference>
<gene>
    <name evidence="2" type="primary">cyaB</name>
    <name evidence="2" type="ORF">ACFQQG_05935</name>
</gene>
<sequence length="188" mass="20944">MYEVEMKVPGDHDRVTDALTETDAAHLGTVRQEDTYYDAPDRDFATTDEALRIRRETTDDGDCRTVVTYKGPLVDEHSKTRTEAETVVEDGESMQAVLSGLGYEPAARVTKDRERYELDGCVVTLDSVEGLGDFVEVERDIPEEADIAATREETAAVLDSLGLDPDDQIRTSYLDLLIEQSDHDTAPR</sequence>
<dbReference type="PANTHER" id="PTHR21028:SF2">
    <property type="entry name" value="CYTH DOMAIN-CONTAINING PROTEIN"/>
    <property type="match status" value="1"/>
</dbReference>
<dbReference type="Gene3D" id="2.40.320.10">
    <property type="entry name" value="Hypothetical Protein Pfu-838710-001"/>
    <property type="match status" value="1"/>
</dbReference>
<dbReference type="PROSITE" id="PS51707">
    <property type="entry name" value="CYTH"/>
    <property type="match status" value="1"/>
</dbReference>
<evidence type="ECO:0000313" key="3">
    <source>
        <dbReference type="Proteomes" id="UP001596445"/>
    </source>
</evidence>
<dbReference type="AlphaFoldDB" id="A0ABD5VYH1"/>
<reference evidence="2 3" key="1">
    <citation type="journal article" date="2019" name="Int. J. Syst. Evol. Microbiol.">
        <title>The Global Catalogue of Microorganisms (GCM) 10K type strain sequencing project: providing services to taxonomists for standard genome sequencing and annotation.</title>
        <authorList>
            <consortium name="The Broad Institute Genomics Platform"/>
            <consortium name="The Broad Institute Genome Sequencing Center for Infectious Disease"/>
            <person name="Wu L."/>
            <person name="Ma J."/>
        </authorList>
    </citation>
    <scope>NUCLEOTIDE SEQUENCE [LARGE SCALE GENOMIC DNA]</scope>
    <source>
        <strain evidence="2 3">JCM 30072</strain>
    </source>
</reference>